<dbReference type="InterPro" id="IPR003718">
    <property type="entry name" value="OsmC/Ohr_fam"/>
</dbReference>
<evidence type="ECO:0000313" key="3">
    <source>
        <dbReference type="Proteomes" id="UP001500866"/>
    </source>
</evidence>
<evidence type="ECO:0000256" key="1">
    <source>
        <dbReference type="ARBA" id="ARBA00007378"/>
    </source>
</evidence>
<comment type="similarity">
    <text evidence="1">Belongs to the OsmC/Ohr family.</text>
</comment>
<proteinExistence type="inferred from homology"/>
<reference evidence="2 3" key="1">
    <citation type="journal article" date="2019" name="Int. J. Syst. Evol. Microbiol.">
        <title>The Global Catalogue of Microorganisms (GCM) 10K type strain sequencing project: providing services to taxonomists for standard genome sequencing and annotation.</title>
        <authorList>
            <consortium name="The Broad Institute Genomics Platform"/>
            <consortium name="The Broad Institute Genome Sequencing Center for Infectious Disease"/>
            <person name="Wu L."/>
            <person name="Ma J."/>
        </authorList>
    </citation>
    <scope>NUCLEOTIDE SEQUENCE [LARGE SCALE GENOMIC DNA]</scope>
    <source>
        <strain evidence="2 3">JCM 15395</strain>
    </source>
</reference>
<protein>
    <submittedName>
        <fullName evidence="2">Organic hydroperoxide resistance protein</fullName>
    </submittedName>
</protein>
<dbReference type="InterPro" id="IPR036102">
    <property type="entry name" value="OsmC/Ohrsf"/>
</dbReference>
<dbReference type="PANTHER" id="PTHR33797:SF2">
    <property type="entry name" value="ORGANIC HYDROPEROXIDE RESISTANCE PROTEIN-LIKE"/>
    <property type="match status" value="1"/>
</dbReference>
<dbReference type="EMBL" id="BAAADS010000035">
    <property type="protein sequence ID" value="GAA0616000.1"/>
    <property type="molecule type" value="Genomic_DNA"/>
</dbReference>
<dbReference type="Gene3D" id="2.20.25.10">
    <property type="match status" value="1"/>
</dbReference>
<dbReference type="RefSeq" id="WP_174615791.1">
    <property type="nucleotide sequence ID" value="NZ_BAAADS010000035.1"/>
</dbReference>
<sequence>MNALYTASSTVRGGRNGRVISDDKIIDMPLVMPKSLGGAGGEGTNPEQLFSAGYAACFDSALNLASRKQRTKIGETEVKAQVSIGKDTDGGFALTVALDVKIPGVEQEVAEQLVESAHQICPYSKATRDNIAVDLKAKGVER</sequence>
<dbReference type="NCBIfam" id="TIGR03561">
    <property type="entry name" value="organ_hyd_perox"/>
    <property type="match status" value="1"/>
</dbReference>
<evidence type="ECO:0000313" key="2">
    <source>
        <dbReference type="EMBL" id="GAA0616000.1"/>
    </source>
</evidence>
<organism evidence="2 3">
    <name type="scientific">Virgibacillus siamensis</name>
    <dbReference type="NCBI Taxonomy" id="480071"/>
    <lineage>
        <taxon>Bacteria</taxon>
        <taxon>Bacillati</taxon>
        <taxon>Bacillota</taxon>
        <taxon>Bacilli</taxon>
        <taxon>Bacillales</taxon>
        <taxon>Bacillaceae</taxon>
        <taxon>Virgibacillus</taxon>
    </lineage>
</organism>
<dbReference type="Proteomes" id="UP001500866">
    <property type="component" value="Unassembled WGS sequence"/>
</dbReference>
<dbReference type="InterPro" id="IPR015946">
    <property type="entry name" value="KH_dom-like_a/b"/>
</dbReference>
<name>A0ABN1GPV3_9BACI</name>
<dbReference type="Pfam" id="PF02566">
    <property type="entry name" value="OsmC"/>
    <property type="match status" value="1"/>
</dbReference>
<comment type="caution">
    <text evidence="2">The sequence shown here is derived from an EMBL/GenBank/DDBJ whole genome shotgun (WGS) entry which is preliminary data.</text>
</comment>
<gene>
    <name evidence="2" type="ORF">GCM10009001_36170</name>
</gene>
<dbReference type="PANTHER" id="PTHR33797">
    <property type="entry name" value="ORGANIC HYDROPEROXIDE RESISTANCE PROTEIN-LIKE"/>
    <property type="match status" value="1"/>
</dbReference>
<dbReference type="SUPFAM" id="SSF82784">
    <property type="entry name" value="OsmC-like"/>
    <property type="match status" value="1"/>
</dbReference>
<dbReference type="Gene3D" id="3.30.300.20">
    <property type="match status" value="1"/>
</dbReference>
<keyword evidence="3" id="KW-1185">Reference proteome</keyword>
<dbReference type="InterPro" id="IPR019953">
    <property type="entry name" value="OHR"/>
</dbReference>
<accession>A0ABN1GPV3</accession>